<dbReference type="RefSeq" id="XP_035318484.1">
    <property type="nucleotide sequence ID" value="XM_035465496.1"/>
</dbReference>
<feature type="signal peptide" evidence="2">
    <location>
        <begin position="1"/>
        <end position="23"/>
    </location>
</feature>
<keyword evidence="2" id="KW-0732">Signal</keyword>
<dbReference type="Proteomes" id="UP000749293">
    <property type="component" value="Unassembled WGS sequence"/>
</dbReference>
<reference evidence="3" key="1">
    <citation type="submission" date="2020-03" db="EMBL/GenBank/DDBJ databases">
        <title>Site-based positive gene gene selection in Geosmithia morbida across the United States reveals a broad range of putative effectors and factors for local host and environmental adapation.</title>
        <authorList>
            <person name="Onufrak A."/>
            <person name="Murdoch R.W."/>
            <person name="Gazis R."/>
            <person name="Huff M."/>
            <person name="Staton M."/>
            <person name="Klingeman W."/>
            <person name="Hadziabdic D."/>
        </authorList>
    </citation>
    <scope>NUCLEOTIDE SEQUENCE</scope>
    <source>
        <strain evidence="3">1262</strain>
    </source>
</reference>
<evidence type="ECO:0000256" key="2">
    <source>
        <dbReference type="SAM" id="SignalP"/>
    </source>
</evidence>
<feature type="chain" id="PRO_5040148316" evidence="2">
    <location>
        <begin position="24"/>
        <end position="176"/>
    </location>
</feature>
<keyword evidence="1" id="KW-0472">Membrane</keyword>
<organism evidence="3 4">
    <name type="scientific">Geosmithia morbida</name>
    <dbReference type="NCBI Taxonomy" id="1094350"/>
    <lineage>
        <taxon>Eukaryota</taxon>
        <taxon>Fungi</taxon>
        <taxon>Dikarya</taxon>
        <taxon>Ascomycota</taxon>
        <taxon>Pezizomycotina</taxon>
        <taxon>Sordariomycetes</taxon>
        <taxon>Hypocreomycetidae</taxon>
        <taxon>Hypocreales</taxon>
        <taxon>Bionectriaceae</taxon>
        <taxon>Geosmithia</taxon>
    </lineage>
</organism>
<keyword evidence="4" id="KW-1185">Reference proteome</keyword>
<evidence type="ECO:0000313" key="3">
    <source>
        <dbReference type="EMBL" id="KAF4119832.1"/>
    </source>
</evidence>
<keyword evidence="1" id="KW-1133">Transmembrane helix</keyword>
<keyword evidence="1" id="KW-0812">Transmembrane</keyword>
<dbReference type="OrthoDB" id="5232315at2759"/>
<sequence length="176" mass="18440">MGWLVTIHVVFSVLDLAINSAAGAAAAATGAHVEGAPITTLVVQTGAWAGLLKSGVLNFSVLIAMTTQNVFVFVITIFLGSSFGASELVTLAVCQSILGRSPIASIIAIGWDALTGYTFARVAHNHGYDVCHYKSAAAAGAVYGSLVWFVRLPITILMQARSNNQDYITSGFSNNF</sequence>
<dbReference type="EMBL" id="JAANYQ010000020">
    <property type="protein sequence ID" value="KAF4119832.1"/>
    <property type="molecule type" value="Genomic_DNA"/>
</dbReference>
<proteinExistence type="predicted"/>
<evidence type="ECO:0000256" key="1">
    <source>
        <dbReference type="SAM" id="Phobius"/>
    </source>
</evidence>
<accession>A0A9P4YNS4</accession>
<comment type="caution">
    <text evidence="3">The sequence shown here is derived from an EMBL/GenBank/DDBJ whole genome shotgun (WGS) entry which is preliminary data.</text>
</comment>
<name>A0A9P4YNS4_9HYPO</name>
<protein>
    <submittedName>
        <fullName evidence="3">Uncharacterized protein</fullName>
    </submittedName>
</protein>
<dbReference type="AlphaFoldDB" id="A0A9P4YNS4"/>
<feature type="transmembrane region" description="Helical" evidence="1">
    <location>
        <begin position="70"/>
        <end position="93"/>
    </location>
</feature>
<evidence type="ECO:0000313" key="4">
    <source>
        <dbReference type="Proteomes" id="UP000749293"/>
    </source>
</evidence>
<dbReference type="GeneID" id="55969748"/>
<gene>
    <name evidence="3" type="ORF">GMORB2_3520</name>
</gene>
<feature type="transmembrane region" description="Helical" evidence="1">
    <location>
        <begin position="42"/>
        <end position="63"/>
    </location>
</feature>